<keyword evidence="2" id="KW-1185">Reference proteome</keyword>
<sequence>MHFGYRVRDEISFYMIYNELNGLMDFDEAMDLEILQKILPRIHGSSISIKKILVELFKICSGNYEAKYEYEDMDVSDKMLKDMDNCVYPRSAEKIIYMVRRYEEDGFTSYWL</sequence>
<dbReference type="KEGG" id="tpd:Teth39_0933"/>
<dbReference type="STRING" id="340099.Teth39_0933"/>
<organism evidence="1 2">
    <name type="scientific">Thermoanaerobacter pseudethanolicus (strain ATCC 33223 / 39E)</name>
    <name type="common">Clostridium thermohydrosulfuricum</name>
    <dbReference type="NCBI Taxonomy" id="340099"/>
    <lineage>
        <taxon>Bacteria</taxon>
        <taxon>Bacillati</taxon>
        <taxon>Bacillota</taxon>
        <taxon>Clostridia</taxon>
        <taxon>Thermoanaerobacterales</taxon>
        <taxon>Thermoanaerobacteraceae</taxon>
        <taxon>Thermoanaerobacter</taxon>
    </lineage>
</organism>
<protein>
    <submittedName>
        <fullName evidence="1">Uncharacterized protein</fullName>
    </submittedName>
</protein>
<evidence type="ECO:0000313" key="2">
    <source>
        <dbReference type="Proteomes" id="UP000002156"/>
    </source>
</evidence>
<dbReference type="EMBL" id="CP000924">
    <property type="protein sequence ID" value="ABY94588.1"/>
    <property type="molecule type" value="Genomic_DNA"/>
</dbReference>
<reference evidence="2" key="1">
    <citation type="submission" date="2008-01" db="EMBL/GenBank/DDBJ databases">
        <title>Complete sequence of Thermoanaerobacter pseudethanolicus 39E.</title>
        <authorList>
            <person name="Copeland A."/>
            <person name="Lucas S."/>
            <person name="Lapidus A."/>
            <person name="Barry K."/>
            <person name="Glavina del Rio T."/>
            <person name="Dalin E."/>
            <person name="Tice H."/>
            <person name="Pitluck S."/>
            <person name="Bruce D."/>
            <person name="Goodwin L."/>
            <person name="Saunders E."/>
            <person name="Brettin T."/>
            <person name="Detter J.C."/>
            <person name="Han C."/>
            <person name="Schmutz J."/>
            <person name="Larimer F."/>
            <person name="Land M."/>
            <person name="Hauser L."/>
            <person name="Kyrpides N."/>
            <person name="Lykidis A."/>
            <person name="Hemme C."/>
            <person name="Fields M.W."/>
            <person name="He Z."/>
            <person name="Zhou J."/>
            <person name="Richardson P."/>
        </authorList>
    </citation>
    <scope>NUCLEOTIDE SEQUENCE [LARGE SCALE GENOMIC DNA]</scope>
    <source>
        <strain evidence="2">ATCC 33223 / DSM 2355 / 39E</strain>
    </source>
</reference>
<dbReference type="Proteomes" id="UP000002156">
    <property type="component" value="Chromosome"/>
</dbReference>
<accession>B0K8X5</accession>
<dbReference type="eggNOG" id="COG1401">
    <property type="taxonomic scope" value="Bacteria"/>
</dbReference>
<evidence type="ECO:0000313" key="1">
    <source>
        <dbReference type="EMBL" id="ABY94588.1"/>
    </source>
</evidence>
<name>B0K8X5_THEP3</name>
<gene>
    <name evidence="1" type="ordered locus">Teth39_0933</name>
</gene>
<dbReference type="RefSeq" id="WP_012269239.1">
    <property type="nucleotide sequence ID" value="NC_010321.1"/>
</dbReference>
<dbReference type="HOGENOM" id="CLU_2144688_0_0_9"/>
<dbReference type="AlphaFoldDB" id="B0K8X5"/>
<dbReference type="REBASE" id="17228">
    <property type="entry name" value="TpsMcrBP"/>
</dbReference>
<proteinExistence type="predicted"/>